<organism evidence="13 14">
    <name type="scientific">Collybia nuda</name>
    <dbReference type="NCBI Taxonomy" id="64659"/>
    <lineage>
        <taxon>Eukaryota</taxon>
        <taxon>Fungi</taxon>
        <taxon>Dikarya</taxon>
        <taxon>Basidiomycota</taxon>
        <taxon>Agaricomycotina</taxon>
        <taxon>Agaricomycetes</taxon>
        <taxon>Agaricomycetidae</taxon>
        <taxon>Agaricales</taxon>
        <taxon>Tricholomatineae</taxon>
        <taxon>Clitocybaceae</taxon>
        <taxon>Collybia</taxon>
    </lineage>
</organism>
<evidence type="ECO:0000256" key="7">
    <source>
        <dbReference type="ARBA" id="ARBA00023016"/>
    </source>
</evidence>
<protein>
    <recommendedName>
        <fullName evidence="12">SH3 domain-containing protein</fullName>
    </recommendedName>
</protein>
<keyword evidence="5" id="KW-0812">Transmembrane</keyword>
<accession>A0A9P5Y0X9</accession>
<dbReference type="InterPro" id="IPR001452">
    <property type="entry name" value="SH3_domain"/>
</dbReference>
<dbReference type="SUPFAM" id="SSF50044">
    <property type="entry name" value="SH3-domain"/>
    <property type="match status" value="11"/>
</dbReference>
<evidence type="ECO:0000256" key="8">
    <source>
        <dbReference type="ARBA" id="ARBA00023136"/>
    </source>
</evidence>
<keyword evidence="8" id="KW-0472">Membrane</keyword>
<evidence type="ECO:0000256" key="11">
    <source>
        <dbReference type="SAM" id="MobiDB-lite"/>
    </source>
</evidence>
<comment type="subcellular location">
    <subcellularLocation>
        <location evidence="1">Cell membrane</location>
        <topology evidence="1">Multi-pass membrane protein</topology>
    </subcellularLocation>
</comment>
<dbReference type="Pfam" id="PF00018">
    <property type="entry name" value="SH3_1"/>
    <property type="match status" value="11"/>
</dbReference>
<dbReference type="CDD" id="cd11855">
    <property type="entry name" value="SH3_Sho1p"/>
    <property type="match status" value="7"/>
</dbReference>
<dbReference type="GO" id="GO:0030833">
    <property type="term" value="P:regulation of actin filament polymerization"/>
    <property type="evidence" value="ECO:0007669"/>
    <property type="project" value="TreeGrafter"/>
</dbReference>
<name>A0A9P5Y0X9_9AGAR</name>
<feature type="coiled-coil region" evidence="10">
    <location>
        <begin position="252"/>
        <end position="297"/>
    </location>
</feature>
<feature type="region of interest" description="Disordered" evidence="11">
    <location>
        <begin position="1271"/>
        <end position="1290"/>
    </location>
</feature>
<evidence type="ECO:0000256" key="4">
    <source>
        <dbReference type="ARBA" id="ARBA00022475"/>
    </source>
</evidence>
<sequence>MAPPTRARRGTNAQLQLPLGTPGTQTQLSAVARSAPRTSPSPSGSRTSFVSPNSMRSFPTTPRSPKTTAINQRDVFAREPSSTRVPLGHNRRHSSVSHGPLSPGHSAQSSLGSSGVQSELSEQMSELELEMEYIPLEAPGTESIQMSEFKRSIPLNARQLETTPVNVSFPLSERELEALPVNSRGTRAIPLTELATVFDVASKSLPSAHGTGTSRSSNESKRASRVLLDGKRGSGVWSSKVWEDAAAKARAAEVAKASVEAKAREIKAAEEAKAHEIKAAEEAKAREIRAVEQAKALAALERPRAPYKAEALFSYSGISDDPSELSFKKGEVLDVFNKSDQWWEARTADGKQGIAPSNYLKVIWRISLVESRRNSAATEARRNSNTASLRQSRRESVVDSRNSVLWDAGRDSVVIESVTHAVAADATLEPVVVPKIVINTPPTVQEVYPYKAEALHSYNGDSEDPSELSFKKGDVLDILTKSDQWWEARTASGKKGIAPSNYLRLLTGRLDTVIEVDPTPSAVASPTETEPTIIANIISEPQEVYPYKAEALFGYTASSDDSTELSFKKGELLDILTKSEQWWQARKQDGTRGIAPSNYLKLVVSTPPASPIQETKVTTPETPDVVNVSPQEVYPYKAEALHAYTASLDDPAELSFKKGEVLDILNKSEQWWEARKVDGTKGIAPSNYLKITSRTSVPAFEPKEIPSAKASTTLAIQDPHPFKAEALHSYTASPDDSTELSFKKGEVLDILTKSEQWWEARKLDGTKGIAPSNYLKEITPKAAKVEDVPSSVAPTQVTESAPQESYPYKAEALYAYTGSPDDATEVSFKKGEILDVMTKSDLWWEVRKSNGTKGIAPSNYLKVVSRVRSVLPLGTKAVQQAIPSTETLKTPTSAVATQEVYPYKAEALFAYTGSPDDQNELSFKKGEVLDILTKSDLWWEARKLDGTKGIAPSNYLKDLSISVPESTVITSALSAESVALQAYLYKAEALFNYTASPDDSTELSFKKGEILDILTKSDLWWEARTLDGTKGIAPSNFLRLIEDVTPKSTKVVQAETNETYPYKAKALFAYTASPEDSIELSFKKGELLDILTKSDLWWEARKADGTKGIAPSNYLMEIGGIAPETLNVVKPYLCKAQALHTYTASPDDSTELSFRKGEMLEIFSKSDLWWEARKADGTTGIAPSNYLLAIEDGPQQSTDIPATVERVEQAEALFAYTASPDDPTELSFRKYEVLNILSKSDIWWEARKADGTRGIVPSNYLKTITTAPTQPIDTVKTGSEMTRPNYHSGRGKSLTFLQNRTFGGKPESSTVQKALLRRTTYKQLKMKHLLCRRLRYRLKCTHTRQRPSILIPHHLMTLPSSLSRRAKFWIFSQNLICGGRPGSKMVQSGLPHQITYWKLATNRPLL</sequence>
<feature type="domain" description="SH3" evidence="12">
    <location>
        <begin position="1205"/>
        <end position="1266"/>
    </location>
</feature>
<feature type="domain" description="SH3" evidence="12">
    <location>
        <begin position="633"/>
        <end position="694"/>
    </location>
</feature>
<keyword evidence="4" id="KW-1003">Cell membrane</keyword>
<feature type="region of interest" description="Disordered" evidence="11">
    <location>
        <begin position="205"/>
        <end position="225"/>
    </location>
</feature>
<evidence type="ECO:0000256" key="1">
    <source>
        <dbReference type="ARBA" id="ARBA00004651"/>
    </source>
</evidence>
<feature type="compositionally biased region" description="Polar residues" evidence="11">
    <location>
        <begin position="105"/>
        <end position="116"/>
    </location>
</feature>
<feature type="domain" description="SH3" evidence="12">
    <location>
        <begin position="719"/>
        <end position="780"/>
    </location>
</feature>
<feature type="compositionally biased region" description="Polar residues" evidence="11">
    <location>
        <begin position="1271"/>
        <end position="1282"/>
    </location>
</feature>
<proteinExistence type="inferred from homology"/>
<dbReference type="PANTHER" id="PTHR15735:SF20">
    <property type="entry name" value="HIGH OSMOLARITY SIGNALING PROTEIN SHO1"/>
    <property type="match status" value="1"/>
</dbReference>
<dbReference type="Proteomes" id="UP000807353">
    <property type="component" value="Unassembled WGS sequence"/>
</dbReference>
<keyword evidence="7" id="KW-0346">Stress response</keyword>
<evidence type="ECO:0000256" key="3">
    <source>
        <dbReference type="ARBA" id="ARBA00022443"/>
    </source>
</evidence>
<evidence type="ECO:0000256" key="9">
    <source>
        <dbReference type="PROSITE-ProRule" id="PRU00192"/>
    </source>
</evidence>
<dbReference type="Gene3D" id="2.30.30.40">
    <property type="entry name" value="SH3 Domains"/>
    <property type="match status" value="11"/>
</dbReference>
<feature type="domain" description="SH3" evidence="12">
    <location>
        <begin position="805"/>
        <end position="866"/>
    </location>
</feature>
<evidence type="ECO:0000256" key="2">
    <source>
        <dbReference type="ARBA" id="ARBA00009739"/>
    </source>
</evidence>
<dbReference type="PANTHER" id="PTHR15735">
    <property type="entry name" value="FCH AND DOUBLE SH3 DOMAINS PROTEIN"/>
    <property type="match status" value="1"/>
</dbReference>
<evidence type="ECO:0000256" key="5">
    <source>
        <dbReference type="ARBA" id="ARBA00022692"/>
    </source>
</evidence>
<dbReference type="PROSITE" id="PS50002">
    <property type="entry name" value="SH3"/>
    <property type="match status" value="11"/>
</dbReference>
<feature type="region of interest" description="Disordered" evidence="11">
    <location>
        <begin position="375"/>
        <end position="394"/>
    </location>
</feature>
<comment type="similarity">
    <text evidence="2">Belongs to the SHO1 family.</text>
</comment>
<gene>
    <name evidence="13" type="ORF">BDZ94DRAFT_1054728</name>
</gene>
<dbReference type="GO" id="GO:0005886">
    <property type="term" value="C:plasma membrane"/>
    <property type="evidence" value="ECO:0007669"/>
    <property type="project" value="UniProtKB-SubCell"/>
</dbReference>
<dbReference type="EMBL" id="MU150321">
    <property type="protein sequence ID" value="KAF9459215.1"/>
    <property type="molecule type" value="Genomic_DNA"/>
</dbReference>
<feature type="compositionally biased region" description="Low complexity" evidence="11">
    <location>
        <begin position="29"/>
        <end position="52"/>
    </location>
</feature>
<keyword evidence="14" id="KW-1185">Reference proteome</keyword>
<feature type="region of interest" description="Disordered" evidence="11">
    <location>
        <begin position="1"/>
        <end position="124"/>
    </location>
</feature>
<feature type="domain" description="SH3" evidence="12">
    <location>
        <begin position="1131"/>
        <end position="1192"/>
    </location>
</feature>
<keyword evidence="6" id="KW-1133">Transmembrane helix</keyword>
<dbReference type="InterPro" id="IPR035522">
    <property type="entry name" value="Sho1_SH3"/>
</dbReference>
<keyword evidence="3 9" id="KW-0728">SH3 domain</keyword>
<feature type="compositionally biased region" description="Polar residues" evidence="11">
    <location>
        <begin position="53"/>
        <end position="71"/>
    </location>
</feature>
<feature type="domain" description="SH3" evidence="12">
    <location>
        <begin position="447"/>
        <end position="508"/>
    </location>
</feature>
<dbReference type="InterPro" id="IPR036028">
    <property type="entry name" value="SH3-like_dom_sf"/>
</dbReference>
<evidence type="ECO:0000256" key="6">
    <source>
        <dbReference type="ARBA" id="ARBA00022989"/>
    </source>
</evidence>
<comment type="caution">
    <text evidence="13">The sequence shown here is derived from an EMBL/GenBank/DDBJ whole genome shotgun (WGS) entry which is preliminary data.</text>
</comment>
<dbReference type="PRINTS" id="PR00452">
    <property type="entry name" value="SH3DOMAIN"/>
</dbReference>
<feature type="domain" description="SH3" evidence="12">
    <location>
        <begin position="544"/>
        <end position="605"/>
    </location>
</feature>
<feature type="domain" description="SH3" evidence="12">
    <location>
        <begin position="1059"/>
        <end position="1120"/>
    </location>
</feature>
<evidence type="ECO:0000256" key="10">
    <source>
        <dbReference type="SAM" id="Coils"/>
    </source>
</evidence>
<dbReference type="SMART" id="SM00326">
    <property type="entry name" value="SH3"/>
    <property type="match status" value="11"/>
</dbReference>
<evidence type="ECO:0000313" key="14">
    <source>
        <dbReference type="Proteomes" id="UP000807353"/>
    </source>
</evidence>
<reference evidence="13" key="1">
    <citation type="submission" date="2020-11" db="EMBL/GenBank/DDBJ databases">
        <authorList>
            <consortium name="DOE Joint Genome Institute"/>
            <person name="Ahrendt S."/>
            <person name="Riley R."/>
            <person name="Andreopoulos W."/>
            <person name="Labutti K."/>
            <person name="Pangilinan J."/>
            <person name="Ruiz-Duenas F.J."/>
            <person name="Barrasa J.M."/>
            <person name="Sanchez-Garcia M."/>
            <person name="Camarero S."/>
            <person name="Miyauchi S."/>
            <person name="Serrano A."/>
            <person name="Linde D."/>
            <person name="Babiker R."/>
            <person name="Drula E."/>
            <person name="Ayuso-Fernandez I."/>
            <person name="Pacheco R."/>
            <person name="Padilla G."/>
            <person name="Ferreira P."/>
            <person name="Barriuso J."/>
            <person name="Kellner H."/>
            <person name="Castanera R."/>
            <person name="Alfaro M."/>
            <person name="Ramirez L."/>
            <person name="Pisabarro A.G."/>
            <person name="Kuo A."/>
            <person name="Tritt A."/>
            <person name="Lipzen A."/>
            <person name="He G."/>
            <person name="Yan M."/>
            <person name="Ng V."/>
            <person name="Cullen D."/>
            <person name="Martin F."/>
            <person name="Rosso M.-N."/>
            <person name="Henrissat B."/>
            <person name="Hibbett D."/>
            <person name="Martinez A.T."/>
            <person name="Grigoriev I.V."/>
        </authorList>
    </citation>
    <scope>NUCLEOTIDE SEQUENCE</scope>
    <source>
        <strain evidence="13">CBS 247.69</strain>
    </source>
</reference>
<feature type="domain" description="SH3" evidence="12">
    <location>
        <begin position="982"/>
        <end position="1043"/>
    </location>
</feature>
<evidence type="ECO:0000313" key="13">
    <source>
        <dbReference type="EMBL" id="KAF9459215.1"/>
    </source>
</evidence>
<feature type="domain" description="SH3" evidence="12">
    <location>
        <begin position="900"/>
        <end position="961"/>
    </location>
</feature>
<feature type="domain" description="SH3" evidence="12">
    <location>
        <begin position="304"/>
        <end position="365"/>
    </location>
</feature>
<dbReference type="OrthoDB" id="5983572at2759"/>
<evidence type="ECO:0000259" key="12">
    <source>
        <dbReference type="PROSITE" id="PS50002"/>
    </source>
</evidence>
<keyword evidence="10" id="KW-0175">Coiled coil</keyword>